<dbReference type="InterPro" id="IPR001254">
    <property type="entry name" value="Trypsin_dom"/>
</dbReference>
<evidence type="ECO:0000256" key="5">
    <source>
        <dbReference type="ARBA" id="ARBA00022825"/>
    </source>
</evidence>
<dbReference type="GO" id="GO:0004252">
    <property type="term" value="F:serine-type endopeptidase activity"/>
    <property type="evidence" value="ECO:0007669"/>
    <property type="project" value="InterPro"/>
</dbReference>
<comment type="similarity">
    <text evidence="10">Belongs to the peptidase S1 family. CLIP subfamily.</text>
</comment>
<comment type="caution">
    <text evidence="13">The sequence shown here is derived from an EMBL/GenBank/DDBJ whole genome shotgun (WGS) entry which is preliminary data.</text>
</comment>
<keyword evidence="3 11" id="KW-0732">Signal</keyword>
<keyword evidence="1" id="KW-0645">Protease</keyword>
<dbReference type="Gene3D" id="2.40.10.10">
    <property type="entry name" value="Trypsin-like serine proteases"/>
    <property type="match status" value="4"/>
</dbReference>
<dbReference type="PROSITE" id="PS00134">
    <property type="entry name" value="TRYPSIN_HIS"/>
    <property type="match status" value="2"/>
</dbReference>
<evidence type="ECO:0000256" key="1">
    <source>
        <dbReference type="ARBA" id="ARBA00022670"/>
    </source>
</evidence>
<dbReference type="InterPro" id="IPR051487">
    <property type="entry name" value="Ser/Thr_Proteases_Immune/Dev"/>
</dbReference>
<dbReference type="CDD" id="cd00190">
    <property type="entry name" value="Tryp_SPc"/>
    <property type="match status" value="2"/>
</dbReference>
<keyword evidence="2" id="KW-0479">Metal-binding</keyword>
<keyword evidence="8" id="KW-1015">Disulfide bond</keyword>
<dbReference type="SUPFAM" id="SSF50494">
    <property type="entry name" value="Trypsin-like serine proteases"/>
    <property type="match status" value="2"/>
</dbReference>
<evidence type="ECO:0000256" key="11">
    <source>
        <dbReference type="SAM" id="SignalP"/>
    </source>
</evidence>
<evidence type="ECO:0000259" key="12">
    <source>
        <dbReference type="PROSITE" id="PS50240"/>
    </source>
</evidence>
<dbReference type="EMBL" id="JAMKOV010000001">
    <property type="protein sequence ID" value="KAI8044656.1"/>
    <property type="molecule type" value="Genomic_DNA"/>
</dbReference>
<evidence type="ECO:0000256" key="7">
    <source>
        <dbReference type="ARBA" id="ARBA00023145"/>
    </source>
</evidence>
<dbReference type="PRINTS" id="PR00722">
    <property type="entry name" value="CHYMOTRYPSIN"/>
</dbReference>
<feature type="signal peptide" evidence="11">
    <location>
        <begin position="1"/>
        <end position="21"/>
    </location>
</feature>
<keyword evidence="5" id="KW-0720">Serine protease</keyword>
<evidence type="ECO:0000256" key="4">
    <source>
        <dbReference type="ARBA" id="ARBA00022801"/>
    </source>
</evidence>
<dbReference type="InterPro" id="IPR009003">
    <property type="entry name" value="Peptidase_S1_PA"/>
</dbReference>
<dbReference type="PANTHER" id="PTHR24256">
    <property type="entry name" value="TRYPTASE-RELATED"/>
    <property type="match status" value="1"/>
</dbReference>
<keyword evidence="9" id="KW-0325">Glycoprotein</keyword>
<feature type="domain" description="Peptidase S1" evidence="12">
    <location>
        <begin position="41"/>
        <end position="276"/>
    </location>
</feature>
<evidence type="ECO:0000256" key="9">
    <source>
        <dbReference type="ARBA" id="ARBA00023180"/>
    </source>
</evidence>
<gene>
    <name evidence="13" type="ORF">M5D96_000827</name>
</gene>
<dbReference type="SMART" id="SM00020">
    <property type="entry name" value="Tryp_SPc"/>
    <property type="match status" value="2"/>
</dbReference>
<sequence length="565" mass="62315">MKSAAVAVIILSLIHCNPGFATLLEPNCGIRAESPSYRTRIIGGRDAQIVSHPWMAFLHYDSRIHCGGTLINRQFVLTAAHCLDGDLRLKVRLGGISLAPSGYPTCQLPAEDYNVDLGIRHKYFTRDVFLNDIALLRLAKFVEYNVHIRPICIVLHPERKLLLDNVISLTATGWGKTENGDVATVLQEATIQVKNRNLCSELYQVPVGPNQICAGDSETNTCGGDSGGPLGGVVNYYGTFRFVQYGLTSFGDRKCRAPSVYTDVITYGKWIKSGVSANSRKMNTVLVGITCLLLPLLGSAQFLDPACGIRAPSPLALRVKNGTVAGLTSSPWMVFLISTQKEFICGGTLITNRLVLTAAHCFLPNIELVARLGEYDREDYDRCHGSYCVFRSEVKVQRAFRHRLYNPDTMANDIAILRLIRKVEYTAGLKINSIRPICIVWDTTWRNRINAIDPVTGTGWGKTESDVSSGILMTVDLARQPPEICRTYTHISLTNKQFCAGNWDSNLCNGDSGGPVGALIPFQNSYRFIQIGIASVANKQCSKASAFTDVLSYIDWILLVYRNFA</sequence>
<dbReference type="FunFam" id="2.40.10.10:FF:000078">
    <property type="entry name" value="Serine protease H137"/>
    <property type="match status" value="2"/>
</dbReference>
<dbReference type="PROSITE" id="PS50240">
    <property type="entry name" value="TRYPSIN_DOM"/>
    <property type="match status" value="2"/>
</dbReference>
<protein>
    <recommendedName>
        <fullName evidence="12">Peptidase S1 domain-containing protein</fullName>
    </recommendedName>
</protein>
<evidence type="ECO:0000256" key="8">
    <source>
        <dbReference type="ARBA" id="ARBA00023157"/>
    </source>
</evidence>
<dbReference type="InterPro" id="IPR001314">
    <property type="entry name" value="Peptidase_S1A"/>
</dbReference>
<evidence type="ECO:0000256" key="6">
    <source>
        <dbReference type="ARBA" id="ARBA00022837"/>
    </source>
</evidence>
<feature type="domain" description="Peptidase S1" evidence="12">
    <location>
        <begin position="319"/>
        <end position="562"/>
    </location>
</feature>
<dbReference type="GO" id="GO:0051604">
    <property type="term" value="P:protein maturation"/>
    <property type="evidence" value="ECO:0007669"/>
    <property type="project" value="UniProtKB-ARBA"/>
</dbReference>
<keyword evidence="4" id="KW-0378">Hydrolase</keyword>
<dbReference type="FunFam" id="2.40.10.10:FF:000028">
    <property type="entry name" value="Serine protease easter"/>
    <property type="match status" value="1"/>
</dbReference>
<evidence type="ECO:0000313" key="14">
    <source>
        <dbReference type="Proteomes" id="UP001059596"/>
    </source>
</evidence>
<organism evidence="13 14">
    <name type="scientific">Drosophila gunungcola</name>
    <name type="common">fruit fly</name>
    <dbReference type="NCBI Taxonomy" id="103775"/>
    <lineage>
        <taxon>Eukaryota</taxon>
        <taxon>Metazoa</taxon>
        <taxon>Ecdysozoa</taxon>
        <taxon>Arthropoda</taxon>
        <taxon>Hexapoda</taxon>
        <taxon>Insecta</taxon>
        <taxon>Pterygota</taxon>
        <taxon>Neoptera</taxon>
        <taxon>Endopterygota</taxon>
        <taxon>Diptera</taxon>
        <taxon>Brachycera</taxon>
        <taxon>Muscomorpha</taxon>
        <taxon>Ephydroidea</taxon>
        <taxon>Drosophilidae</taxon>
        <taxon>Drosophila</taxon>
        <taxon>Sophophora</taxon>
    </lineage>
</organism>
<reference evidence="13" key="1">
    <citation type="journal article" date="2023" name="Genome Biol. Evol.">
        <title>Long-read-based Genome Assembly of Drosophila gunungcola Reveals Fewer Chemosensory Genes in Flower-breeding Species.</title>
        <authorList>
            <person name="Negi A."/>
            <person name="Liao B.Y."/>
            <person name="Yeh S.D."/>
        </authorList>
    </citation>
    <scope>NUCLEOTIDE SEQUENCE</scope>
    <source>
        <strain evidence="13">Sukarami</strain>
    </source>
</reference>
<keyword evidence="14" id="KW-1185">Reference proteome</keyword>
<dbReference type="GO" id="GO:0006508">
    <property type="term" value="P:proteolysis"/>
    <property type="evidence" value="ECO:0007669"/>
    <property type="project" value="UniProtKB-KW"/>
</dbReference>
<name>A0A9P9YX24_9MUSC</name>
<dbReference type="InterPro" id="IPR018114">
    <property type="entry name" value="TRYPSIN_HIS"/>
</dbReference>
<accession>A0A9P9YX24</accession>
<feature type="chain" id="PRO_5040314247" description="Peptidase S1 domain-containing protein" evidence="11">
    <location>
        <begin position="22"/>
        <end position="565"/>
    </location>
</feature>
<evidence type="ECO:0000256" key="10">
    <source>
        <dbReference type="ARBA" id="ARBA00024195"/>
    </source>
</evidence>
<proteinExistence type="inferred from homology"/>
<evidence type="ECO:0000256" key="3">
    <source>
        <dbReference type="ARBA" id="ARBA00022729"/>
    </source>
</evidence>
<evidence type="ECO:0000256" key="2">
    <source>
        <dbReference type="ARBA" id="ARBA00022723"/>
    </source>
</evidence>
<dbReference type="AlphaFoldDB" id="A0A9P9YX24"/>
<dbReference type="Pfam" id="PF00089">
    <property type="entry name" value="Trypsin"/>
    <property type="match status" value="2"/>
</dbReference>
<keyword evidence="7" id="KW-0865">Zymogen</keyword>
<keyword evidence="6" id="KW-0106">Calcium</keyword>
<dbReference type="Proteomes" id="UP001059596">
    <property type="component" value="Chromosome 3R"/>
</dbReference>
<dbReference type="GO" id="GO:0046872">
    <property type="term" value="F:metal ion binding"/>
    <property type="evidence" value="ECO:0007669"/>
    <property type="project" value="UniProtKB-KW"/>
</dbReference>
<dbReference type="InterPro" id="IPR043504">
    <property type="entry name" value="Peptidase_S1_PA_chymotrypsin"/>
</dbReference>
<evidence type="ECO:0000313" key="13">
    <source>
        <dbReference type="EMBL" id="KAI8044656.1"/>
    </source>
</evidence>